<protein>
    <submittedName>
        <fullName evidence="2">Uncharacterized protein</fullName>
    </submittedName>
</protein>
<evidence type="ECO:0000256" key="1">
    <source>
        <dbReference type="SAM" id="Coils"/>
    </source>
</evidence>
<keyword evidence="3" id="KW-1185">Reference proteome</keyword>
<proteinExistence type="predicted"/>
<feature type="coiled-coil region" evidence="1">
    <location>
        <begin position="13"/>
        <end position="61"/>
    </location>
</feature>
<reference evidence="2 3" key="1">
    <citation type="journal article" date="2017" name="Nature">
        <title>The Apostasia genome and the evolution of orchids.</title>
        <authorList>
            <person name="Zhang G.Q."/>
            <person name="Liu K.W."/>
            <person name="Li Z."/>
            <person name="Lohaus R."/>
            <person name="Hsiao Y.Y."/>
            <person name="Niu S.C."/>
            <person name="Wang J.Y."/>
            <person name="Lin Y.C."/>
            <person name="Xu Q."/>
            <person name="Chen L.J."/>
            <person name="Yoshida K."/>
            <person name="Fujiwara S."/>
            <person name="Wang Z.W."/>
            <person name="Zhang Y.Q."/>
            <person name="Mitsuda N."/>
            <person name="Wang M."/>
            <person name="Liu G.H."/>
            <person name="Pecoraro L."/>
            <person name="Huang H.X."/>
            <person name="Xiao X.J."/>
            <person name="Lin M."/>
            <person name="Wu X.Y."/>
            <person name="Wu W.L."/>
            <person name="Chen Y.Y."/>
            <person name="Chang S.B."/>
            <person name="Sakamoto S."/>
            <person name="Ohme-Takagi M."/>
            <person name="Yagi M."/>
            <person name="Zeng S.J."/>
            <person name="Shen C.Y."/>
            <person name="Yeh C.M."/>
            <person name="Luo Y.B."/>
            <person name="Tsai W.C."/>
            <person name="Van de Peer Y."/>
            <person name="Liu Z.J."/>
        </authorList>
    </citation>
    <scope>NUCLEOTIDE SEQUENCE [LARGE SCALE GENOMIC DNA]</scope>
    <source>
        <strain evidence="3">cv. Shenzhen</strain>
        <tissue evidence="2">Stem</tissue>
    </source>
</reference>
<name>A0A2H9ZZD4_9ASPA</name>
<gene>
    <name evidence="2" type="ORF">AXF42_Ash018478</name>
</gene>
<evidence type="ECO:0000313" key="3">
    <source>
        <dbReference type="Proteomes" id="UP000236161"/>
    </source>
</evidence>
<dbReference type="AlphaFoldDB" id="A0A2H9ZZD4"/>
<dbReference type="EMBL" id="KZ452270">
    <property type="protein sequence ID" value="PKA48661.1"/>
    <property type="molecule type" value="Genomic_DNA"/>
</dbReference>
<organism evidence="2 3">
    <name type="scientific">Apostasia shenzhenica</name>
    <dbReference type="NCBI Taxonomy" id="1088818"/>
    <lineage>
        <taxon>Eukaryota</taxon>
        <taxon>Viridiplantae</taxon>
        <taxon>Streptophyta</taxon>
        <taxon>Embryophyta</taxon>
        <taxon>Tracheophyta</taxon>
        <taxon>Spermatophyta</taxon>
        <taxon>Magnoliopsida</taxon>
        <taxon>Liliopsida</taxon>
        <taxon>Asparagales</taxon>
        <taxon>Orchidaceae</taxon>
        <taxon>Apostasioideae</taxon>
        <taxon>Apostasia</taxon>
    </lineage>
</organism>
<accession>A0A2H9ZZD4</accession>
<keyword evidence="1" id="KW-0175">Coiled coil</keyword>
<evidence type="ECO:0000313" key="2">
    <source>
        <dbReference type="EMBL" id="PKA48661.1"/>
    </source>
</evidence>
<sequence>MEEVLSLLQRLESSEAERAIIELESKCARFEGDLEAAIAEIEGLKKERVALVARVEELEEENRHRKEFARAVRGLLAESEFGLSP</sequence>
<dbReference type="Proteomes" id="UP000236161">
    <property type="component" value="Unassembled WGS sequence"/>
</dbReference>